<evidence type="ECO:0000313" key="3">
    <source>
        <dbReference type="Proteomes" id="UP001140217"/>
    </source>
</evidence>
<organism evidence="2 3">
    <name type="scientific">Coemansia javaensis</name>
    <dbReference type="NCBI Taxonomy" id="2761396"/>
    <lineage>
        <taxon>Eukaryota</taxon>
        <taxon>Fungi</taxon>
        <taxon>Fungi incertae sedis</taxon>
        <taxon>Zoopagomycota</taxon>
        <taxon>Kickxellomycotina</taxon>
        <taxon>Kickxellomycetes</taxon>
        <taxon>Kickxellales</taxon>
        <taxon>Kickxellaceae</taxon>
        <taxon>Coemansia</taxon>
    </lineage>
</organism>
<feature type="transmembrane region" description="Helical" evidence="1">
    <location>
        <begin position="241"/>
        <end position="261"/>
    </location>
</feature>
<reference evidence="2" key="1">
    <citation type="submission" date="2022-07" db="EMBL/GenBank/DDBJ databases">
        <title>Phylogenomic reconstructions and comparative analyses of Kickxellomycotina fungi.</title>
        <authorList>
            <person name="Reynolds N.K."/>
            <person name="Stajich J.E."/>
            <person name="Barry K."/>
            <person name="Grigoriev I.V."/>
            <person name="Crous P."/>
            <person name="Smith M.E."/>
        </authorList>
    </citation>
    <scope>NUCLEOTIDE SEQUENCE</scope>
    <source>
        <strain evidence="2">NBRC 105414</strain>
    </source>
</reference>
<dbReference type="OrthoDB" id="2505887at2759"/>
<protein>
    <submittedName>
        <fullName evidence="2">Uncharacterized protein</fullName>
    </submittedName>
</protein>
<proteinExistence type="predicted"/>
<feature type="transmembrane region" description="Helical" evidence="1">
    <location>
        <begin position="63"/>
        <end position="81"/>
    </location>
</feature>
<dbReference type="EMBL" id="JANBUL010000348">
    <property type="protein sequence ID" value="KAJ2776607.1"/>
    <property type="molecule type" value="Genomic_DNA"/>
</dbReference>
<name>A0A9W8LEL2_9FUNG</name>
<keyword evidence="1" id="KW-0812">Transmembrane</keyword>
<gene>
    <name evidence="2" type="ORF">H4R18_005586</name>
</gene>
<keyword evidence="1" id="KW-0472">Membrane</keyword>
<comment type="caution">
    <text evidence="2">The sequence shown here is derived from an EMBL/GenBank/DDBJ whole genome shotgun (WGS) entry which is preliminary data.</text>
</comment>
<feature type="transmembrane region" description="Helical" evidence="1">
    <location>
        <begin position="27"/>
        <end position="51"/>
    </location>
</feature>
<dbReference type="AlphaFoldDB" id="A0A9W8LEL2"/>
<evidence type="ECO:0000313" key="2">
    <source>
        <dbReference type="EMBL" id="KAJ2776607.1"/>
    </source>
</evidence>
<feature type="transmembrane region" description="Helical" evidence="1">
    <location>
        <begin position="134"/>
        <end position="154"/>
    </location>
</feature>
<feature type="transmembrane region" description="Helical" evidence="1">
    <location>
        <begin position="181"/>
        <end position="203"/>
    </location>
</feature>
<sequence>MDLAMRASREPSDTIGRFTSSRFQTPLTVVAAVALFGSGLTVLFFCVLIVLSTNRVNLPLVKITMSIQSVNAIALIVTLAMNEVRIRAPILCSTLRYVQYTCYLTSIFMCCAVTVHLWLVITRRRLAKARHIERWYYIVPFTLALALTATLGTIPNSAYGQPDRCARLTVPSRRYLGIRWAFYYSWFVIASAISFYCMVRVLFSTRSLMHATTGAGGESHRPSSTEAYRNQVNARANSKRLLSLACYTVVYPVISFVSHFPTLIQELLSTVLRREMRGLVFGARCVQYSEGLFLSLAFFLYPAVRHSMRDLVNEGVQYWVVDQEEYWRVRSTEKKRRRQSFQSYFADLDSKKSEERIVRDFNSIRGRVYHFIFSLTPEGRLAAS</sequence>
<feature type="transmembrane region" description="Helical" evidence="1">
    <location>
        <begin position="97"/>
        <end position="122"/>
    </location>
</feature>
<feature type="transmembrane region" description="Helical" evidence="1">
    <location>
        <begin position="281"/>
        <end position="301"/>
    </location>
</feature>
<evidence type="ECO:0000256" key="1">
    <source>
        <dbReference type="SAM" id="Phobius"/>
    </source>
</evidence>
<keyword evidence="3" id="KW-1185">Reference proteome</keyword>
<dbReference type="Proteomes" id="UP001140217">
    <property type="component" value="Unassembled WGS sequence"/>
</dbReference>
<keyword evidence="1" id="KW-1133">Transmembrane helix</keyword>
<accession>A0A9W8LEL2</accession>
<dbReference type="Gene3D" id="1.20.1070.10">
    <property type="entry name" value="Rhodopsin 7-helix transmembrane proteins"/>
    <property type="match status" value="1"/>
</dbReference>